<keyword evidence="2" id="KW-1185">Reference proteome</keyword>
<comment type="caution">
    <text evidence="1">The sequence shown here is derived from an EMBL/GenBank/DDBJ whole genome shotgun (WGS) entry which is preliminary data.</text>
</comment>
<proteinExistence type="predicted"/>
<reference evidence="1 2" key="1">
    <citation type="journal article" date="2020" name="Nature">
        <title>Six reference-quality genomes reveal evolution of bat adaptations.</title>
        <authorList>
            <person name="Jebb D."/>
            <person name="Huang Z."/>
            <person name="Pippel M."/>
            <person name="Hughes G.M."/>
            <person name="Lavrichenko K."/>
            <person name="Devanna P."/>
            <person name="Winkler S."/>
            <person name="Jermiin L.S."/>
            <person name="Skirmuntt E.C."/>
            <person name="Katzourakis A."/>
            <person name="Burkitt-Gray L."/>
            <person name="Ray D.A."/>
            <person name="Sullivan K.A.M."/>
            <person name="Roscito J.G."/>
            <person name="Kirilenko B.M."/>
            <person name="Davalos L.M."/>
            <person name="Corthals A.P."/>
            <person name="Power M.L."/>
            <person name="Jones G."/>
            <person name="Ransome R.D."/>
            <person name="Dechmann D.K.N."/>
            <person name="Locatelli A.G."/>
            <person name="Puechmaille S.J."/>
            <person name="Fedrigo O."/>
            <person name="Jarvis E.D."/>
            <person name="Hiller M."/>
            <person name="Vernes S.C."/>
            <person name="Myers E.W."/>
            <person name="Teeling E.C."/>
        </authorList>
    </citation>
    <scope>NUCLEOTIDE SEQUENCE [LARGE SCALE GENOMIC DNA]</scope>
    <source>
        <strain evidence="1">MPipKuh1</strain>
        <tissue evidence="1">Flight muscle</tissue>
    </source>
</reference>
<evidence type="ECO:0000313" key="1">
    <source>
        <dbReference type="EMBL" id="KAF6346895.1"/>
    </source>
</evidence>
<evidence type="ECO:0000313" key="2">
    <source>
        <dbReference type="Proteomes" id="UP000558488"/>
    </source>
</evidence>
<dbReference type="EMBL" id="JACAGB010000008">
    <property type="protein sequence ID" value="KAF6346895.1"/>
    <property type="molecule type" value="Genomic_DNA"/>
</dbReference>
<name>A0A7J7XB53_PIPKU</name>
<accession>A0A7J7XB53</accession>
<dbReference type="AlphaFoldDB" id="A0A7J7XB53"/>
<organism evidence="1 2">
    <name type="scientific">Pipistrellus kuhlii</name>
    <name type="common">Kuhl's pipistrelle</name>
    <dbReference type="NCBI Taxonomy" id="59472"/>
    <lineage>
        <taxon>Eukaryota</taxon>
        <taxon>Metazoa</taxon>
        <taxon>Chordata</taxon>
        <taxon>Craniata</taxon>
        <taxon>Vertebrata</taxon>
        <taxon>Euteleostomi</taxon>
        <taxon>Mammalia</taxon>
        <taxon>Eutheria</taxon>
        <taxon>Laurasiatheria</taxon>
        <taxon>Chiroptera</taxon>
        <taxon>Yangochiroptera</taxon>
        <taxon>Vespertilionidae</taxon>
        <taxon>Pipistrellus</taxon>
    </lineage>
</organism>
<protein>
    <submittedName>
        <fullName evidence="1">Uncharacterized protein</fullName>
    </submittedName>
</protein>
<gene>
    <name evidence="1" type="ORF">mPipKuh1_010630</name>
</gene>
<sequence>MLQYVAEPSTLGSISLWNHLWYPWESLYRVPMASCPTRLIPSCPLVYLLRRGNVSFLTLRLFSCPRATVFELKEKARDTIFRKHCNTTRNYYMISVLSLKGRPGIFSSSLFFFFLLNYSTFNLS</sequence>
<dbReference type="Proteomes" id="UP000558488">
    <property type="component" value="Unassembled WGS sequence"/>
</dbReference>